<dbReference type="Proteomes" id="UP000469462">
    <property type="component" value="Unassembled WGS sequence"/>
</dbReference>
<proteinExistence type="predicted"/>
<evidence type="ECO:0000313" key="2">
    <source>
        <dbReference type="EMBL" id="KAB7650883.1"/>
    </source>
</evidence>
<accession>A0AAI9WMK4</accession>
<dbReference type="EMBL" id="WEHW01000026">
    <property type="protein sequence ID" value="KAB7650883.1"/>
    <property type="molecule type" value="Genomic_DNA"/>
</dbReference>
<protein>
    <submittedName>
        <fullName evidence="2">Uncharacterized protein</fullName>
    </submittedName>
</protein>
<organism evidence="2 3">
    <name type="scientific">Sutterella seckii</name>
    <dbReference type="NCBI Taxonomy" id="1944635"/>
    <lineage>
        <taxon>Bacteria</taxon>
        <taxon>Pseudomonadati</taxon>
        <taxon>Pseudomonadota</taxon>
        <taxon>Betaproteobacteria</taxon>
        <taxon>Burkholderiales</taxon>
        <taxon>Sutterellaceae</taxon>
        <taxon>Sutterella</taxon>
    </lineage>
</organism>
<evidence type="ECO:0000256" key="1">
    <source>
        <dbReference type="SAM" id="MobiDB-lite"/>
    </source>
</evidence>
<gene>
    <name evidence="2" type="ORF">GBM96_07500</name>
</gene>
<sequence length="127" mass="13147">MKLWLRITQGLAALLLSAAAVSLLLFAGALLLGIAAAALLAAAGLYLAAPENARKTFSLLIERVDAWIAAMQSIVDNAGNLVQSFTNSRAAAPEEEPAANAPAHHAGSPANHEAPAVPPQEEKHSEH</sequence>
<comment type="caution">
    <text evidence="2">The sequence shown here is derived from an EMBL/GenBank/DDBJ whole genome shotgun (WGS) entry which is preliminary data.</text>
</comment>
<name>A0AAI9WMK4_9BURK</name>
<feature type="compositionally biased region" description="Low complexity" evidence="1">
    <location>
        <begin position="98"/>
        <end position="112"/>
    </location>
</feature>
<keyword evidence="3" id="KW-1185">Reference proteome</keyword>
<dbReference type="AlphaFoldDB" id="A0AAI9WMK4"/>
<feature type="region of interest" description="Disordered" evidence="1">
    <location>
        <begin position="86"/>
        <end position="127"/>
    </location>
</feature>
<evidence type="ECO:0000313" key="3">
    <source>
        <dbReference type="Proteomes" id="UP000469462"/>
    </source>
</evidence>
<reference evidence="2 3" key="1">
    <citation type="submission" date="2019-10" db="EMBL/GenBank/DDBJ databases">
        <title>Genome diversity of Sutterella seckii.</title>
        <authorList>
            <person name="Chaplin A.V."/>
            <person name="Sokolova S.R."/>
            <person name="Mosin K.A."/>
            <person name="Ivanova E.L."/>
            <person name="Kochetkova T.O."/>
            <person name="Goltsov A.Y."/>
            <person name="Trofimov D.Y."/>
            <person name="Efimov B.A."/>
        </authorList>
    </citation>
    <scope>NUCLEOTIDE SEQUENCE [LARGE SCALE GENOMIC DNA]</scope>
    <source>
        <strain evidence="2 3">ASD3426</strain>
    </source>
</reference>
<dbReference type="RefSeq" id="WP_139687450.1">
    <property type="nucleotide sequence ID" value="NZ_WEHW01000026.1"/>
</dbReference>